<dbReference type="Gramene" id="mRNA:HanXRQr2_Chr15g0678021">
    <property type="protein sequence ID" value="CDS:HanXRQr2_Chr15g0678021.1"/>
    <property type="gene ID" value="HanXRQr2_Chr15g0678021"/>
</dbReference>
<keyword evidence="2" id="KW-1185">Reference proteome</keyword>
<name>A0A9K3DXG0_HELAN</name>
<organism evidence="1 2">
    <name type="scientific">Helianthus annuus</name>
    <name type="common">Common sunflower</name>
    <dbReference type="NCBI Taxonomy" id="4232"/>
    <lineage>
        <taxon>Eukaryota</taxon>
        <taxon>Viridiplantae</taxon>
        <taxon>Streptophyta</taxon>
        <taxon>Embryophyta</taxon>
        <taxon>Tracheophyta</taxon>
        <taxon>Spermatophyta</taxon>
        <taxon>Magnoliopsida</taxon>
        <taxon>eudicotyledons</taxon>
        <taxon>Gunneridae</taxon>
        <taxon>Pentapetalae</taxon>
        <taxon>asterids</taxon>
        <taxon>campanulids</taxon>
        <taxon>Asterales</taxon>
        <taxon>Asteraceae</taxon>
        <taxon>Asteroideae</taxon>
        <taxon>Heliantheae alliance</taxon>
        <taxon>Heliantheae</taxon>
        <taxon>Helianthus</taxon>
    </lineage>
</organism>
<evidence type="ECO:0000313" key="1">
    <source>
        <dbReference type="EMBL" id="KAF5763244.1"/>
    </source>
</evidence>
<gene>
    <name evidence="1" type="ORF">HanXRQr2_Chr15g0678021</name>
</gene>
<evidence type="ECO:0000313" key="2">
    <source>
        <dbReference type="Proteomes" id="UP000215914"/>
    </source>
</evidence>
<protein>
    <submittedName>
        <fullName evidence="1">Uncharacterized protein</fullName>
    </submittedName>
</protein>
<accession>A0A9K3DXG0</accession>
<comment type="caution">
    <text evidence="1">The sequence shown here is derived from an EMBL/GenBank/DDBJ whole genome shotgun (WGS) entry which is preliminary data.</text>
</comment>
<reference evidence="1" key="1">
    <citation type="journal article" date="2017" name="Nature">
        <title>The sunflower genome provides insights into oil metabolism, flowering and Asterid evolution.</title>
        <authorList>
            <person name="Badouin H."/>
            <person name="Gouzy J."/>
            <person name="Grassa C.J."/>
            <person name="Murat F."/>
            <person name="Staton S.E."/>
            <person name="Cottret L."/>
            <person name="Lelandais-Briere C."/>
            <person name="Owens G.L."/>
            <person name="Carrere S."/>
            <person name="Mayjonade B."/>
            <person name="Legrand L."/>
            <person name="Gill N."/>
            <person name="Kane N.C."/>
            <person name="Bowers J.E."/>
            <person name="Hubner S."/>
            <person name="Bellec A."/>
            <person name="Berard A."/>
            <person name="Berges H."/>
            <person name="Blanchet N."/>
            <person name="Boniface M.C."/>
            <person name="Brunel D."/>
            <person name="Catrice O."/>
            <person name="Chaidir N."/>
            <person name="Claudel C."/>
            <person name="Donnadieu C."/>
            <person name="Faraut T."/>
            <person name="Fievet G."/>
            <person name="Helmstetter N."/>
            <person name="King M."/>
            <person name="Knapp S.J."/>
            <person name="Lai Z."/>
            <person name="Le Paslier M.C."/>
            <person name="Lippi Y."/>
            <person name="Lorenzon L."/>
            <person name="Mandel J.R."/>
            <person name="Marage G."/>
            <person name="Marchand G."/>
            <person name="Marquand E."/>
            <person name="Bret-Mestries E."/>
            <person name="Morien E."/>
            <person name="Nambeesan S."/>
            <person name="Nguyen T."/>
            <person name="Pegot-Espagnet P."/>
            <person name="Pouilly N."/>
            <person name="Raftis F."/>
            <person name="Sallet E."/>
            <person name="Schiex T."/>
            <person name="Thomas J."/>
            <person name="Vandecasteele C."/>
            <person name="Vares D."/>
            <person name="Vear F."/>
            <person name="Vautrin S."/>
            <person name="Crespi M."/>
            <person name="Mangin B."/>
            <person name="Burke J.M."/>
            <person name="Salse J."/>
            <person name="Munos S."/>
            <person name="Vincourt P."/>
            <person name="Rieseberg L.H."/>
            <person name="Langlade N.B."/>
        </authorList>
    </citation>
    <scope>NUCLEOTIDE SEQUENCE</scope>
    <source>
        <tissue evidence="1">Leaves</tissue>
    </source>
</reference>
<dbReference type="Proteomes" id="UP000215914">
    <property type="component" value="Unassembled WGS sequence"/>
</dbReference>
<sequence>MRVRVRVLRTLREYTSECFHETIRMERSYLNTPLSSISHPMWDKVPLSHIFSIQVSNTKL</sequence>
<reference evidence="1" key="2">
    <citation type="submission" date="2020-06" db="EMBL/GenBank/DDBJ databases">
        <title>Helianthus annuus Genome sequencing and assembly Release 2.</title>
        <authorList>
            <person name="Gouzy J."/>
            <person name="Langlade N."/>
            <person name="Munos S."/>
        </authorList>
    </citation>
    <scope>NUCLEOTIDE SEQUENCE</scope>
    <source>
        <tissue evidence="1">Leaves</tissue>
    </source>
</reference>
<dbReference type="AlphaFoldDB" id="A0A9K3DXG0"/>
<dbReference type="EMBL" id="MNCJ02000330">
    <property type="protein sequence ID" value="KAF5763244.1"/>
    <property type="molecule type" value="Genomic_DNA"/>
</dbReference>
<proteinExistence type="predicted"/>